<reference evidence="3 5" key="2">
    <citation type="submission" date="2019-01" db="EMBL/GenBank/DDBJ databases">
        <title>High-quality-draft genome sequences of five non-tuberculosis mycobacteriaceae isolated from a nosocomial environment.</title>
        <authorList>
            <person name="Tiago I."/>
            <person name="Alarico S."/>
            <person name="Pereira S.G."/>
            <person name="Coelho C."/>
            <person name="Maranha A."/>
            <person name="Empadinhas N."/>
        </authorList>
    </citation>
    <scope>NUCLEOTIDE SEQUENCE [LARGE SCALE GENOMIC DNA]</scope>
    <source>
        <strain evidence="3 5">22DIII</strain>
    </source>
</reference>
<name>A0A0M2K7T0_9MYCO</name>
<dbReference type="PATRIC" id="fig|1807.13.peg.338"/>
<reference evidence="2 4" key="1">
    <citation type="submission" date="2015-04" db="EMBL/GenBank/DDBJ databases">
        <title>Genome sequence of Mycobacterium obuense UC1.</title>
        <authorList>
            <person name="Greninger A.L."/>
            <person name="Cunningham G."/>
            <person name="Chiu C.Y."/>
            <person name="Miller S."/>
        </authorList>
    </citation>
    <scope>NUCLEOTIDE SEQUENCE [LARGE SCALE GENOMIC DNA]</scope>
    <source>
        <strain evidence="2 4">UC1</strain>
    </source>
</reference>
<comment type="caution">
    <text evidence="2">The sequence shown here is derived from an EMBL/GenBank/DDBJ whole genome shotgun (WGS) entry which is preliminary data.</text>
</comment>
<keyword evidence="4" id="KW-1185">Reference proteome</keyword>
<evidence type="ECO:0000313" key="5">
    <source>
        <dbReference type="Proteomes" id="UP000294952"/>
    </source>
</evidence>
<evidence type="ECO:0000313" key="3">
    <source>
        <dbReference type="EMBL" id="TDL06670.1"/>
    </source>
</evidence>
<protein>
    <submittedName>
        <fullName evidence="2">Uncharacterized protein</fullName>
    </submittedName>
</protein>
<dbReference type="AlphaFoldDB" id="A0A0M2K7T0"/>
<feature type="compositionally biased region" description="Basic and acidic residues" evidence="1">
    <location>
        <begin position="28"/>
        <end position="39"/>
    </location>
</feature>
<proteinExistence type="predicted"/>
<organism evidence="2 4">
    <name type="scientific">Mycolicibacterium obuense</name>
    <dbReference type="NCBI Taxonomy" id="1807"/>
    <lineage>
        <taxon>Bacteria</taxon>
        <taxon>Bacillati</taxon>
        <taxon>Actinomycetota</taxon>
        <taxon>Actinomycetes</taxon>
        <taxon>Mycobacteriales</taxon>
        <taxon>Mycobacteriaceae</taxon>
        <taxon>Mycolicibacterium</taxon>
    </lineage>
</organism>
<feature type="compositionally biased region" description="Polar residues" evidence="1">
    <location>
        <begin position="15"/>
        <end position="27"/>
    </location>
</feature>
<dbReference type="EMBL" id="SDLP01000005">
    <property type="protein sequence ID" value="TDL06670.1"/>
    <property type="molecule type" value="Genomic_DNA"/>
</dbReference>
<accession>A0A0M2K7T0</accession>
<dbReference type="Proteomes" id="UP000294952">
    <property type="component" value="Unassembled WGS sequence"/>
</dbReference>
<evidence type="ECO:0000313" key="4">
    <source>
        <dbReference type="Proteomes" id="UP000034150"/>
    </source>
</evidence>
<feature type="region of interest" description="Disordered" evidence="1">
    <location>
        <begin position="1"/>
        <end position="60"/>
    </location>
</feature>
<dbReference type="EMBL" id="LAUZ02000002">
    <property type="protein sequence ID" value="KKF03055.1"/>
    <property type="molecule type" value="Genomic_DNA"/>
</dbReference>
<evidence type="ECO:0000313" key="2">
    <source>
        <dbReference type="EMBL" id="KKF03055.1"/>
    </source>
</evidence>
<sequence length="60" mass="6787">MVFGGGAKREYWIVTDSSTPEDATQATEEQRELQDKLDHQDDDADAPGGWQTRHQIPDEN</sequence>
<evidence type="ECO:0000256" key="1">
    <source>
        <dbReference type="SAM" id="MobiDB-lite"/>
    </source>
</evidence>
<dbReference type="Proteomes" id="UP000034150">
    <property type="component" value="Unassembled WGS sequence"/>
</dbReference>
<gene>
    <name evidence="3" type="ORF">EUA04_18405</name>
    <name evidence="2" type="ORF">WN67_05335</name>
</gene>